<keyword evidence="1" id="KW-1133">Transmembrane helix</keyword>
<feature type="transmembrane region" description="Helical" evidence="1">
    <location>
        <begin position="183"/>
        <end position="203"/>
    </location>
</feature>
<keyword evidence="1" id="KW-0472">Membrane</keyword>
<comment type="caution">
    <text evidence="2">The sequence shown here is derived from an EMBL/GenBank/DDBJ whole genome shotgun (WGS) entry which is preliminary data.</text>
</comment>
<keyword evidence="3" id="KW-1185">Reference proteome</keyword>
<name>A0A8E2I8Q5_9BACI</name>
<feature type="transmembrane region" description="Helical" evidence="1">
    <location>
        <begin position="232"/>
        <end position="253"/>
    </location>
</feature>
<evidence type="ECO:0008006" key="4">
    <source>
        <dbReference type="Google" id="ProtNLM"/>
    </source>
</evidence>
<keyword evidence="1" id="KW-0812">Transmembrane</keyword>
<evidence type="ECO:0000256" key="1">
    <source>
        <dbReference type="SAM" id="Phobius"/>
    </source>
</evidence>
<feature type="transmembrane region" description="Helical" evidence="1">
    <location>
        <begin position="153"/>
        <end position="176"/>
    </location>
</feature>
<accession>A0A8E2I8Q5</accession>
<proteinExistence type="predicted"/>
<feature type="transmembrane region" description="Helical" evidence="1">
    <location>
        <begin position="77"/>
        <end position="95"/>
    </location>
</feature>
<dbReference type="PANTHER" id="PTHR37305">
    <property type="entry name" value="INTEGRAL MEMBRANE PROTEIN-RELATED"/>
    <property type="match status" value="1"/>
</dbReference>
<protein>
    <recommendedName>
        <fullName evidence="4">ABC transporter permease</fullName>
    </recommendedName>
</protein>
<dbReference type="Proteomes" id="UP000189761">
    <property type="component" value="Unassembled WGS sequence"/>
</dbReference>
<evidence type="ECO:0000313" key="3">
    <source>
        <dbReference type="Proteomes" id="UP000189761"/>
    </source>
</evidence>
<dbReference type="EMBL" id="MTLA01000078">
    <property type="protein sequence ID" value="OOP68841.1"/>
    <property type="molecule type" value="Genomic_DNA"/>
</dbReference>
<dbReference type="AlphaFoldDB" id="A0A8E2I8Q5"/>
<feature type="transmembrane region" description="Helical" evidence="1">
    <location>
        <begin position="116"/>
        <end position="141"/>
    </location>
</feature>
<feature type="transmembrane region" description="Helical" evidence="1">
    <location>
        <begin position="21"/>
        <end position="42"/>
    </location>
</feature>
<sequence length="259" mass="29483">MNQFFIFIKKENTESLRNYRWLWMPLLFILLGIMQPVTTYYLPKIIDSLGDLPEGTVIEIPLPHAPEVLFSTLTQQFNMIGLLVIVLAFMSSVTAERKNGSAALILVKPVSFSSYMIAKWVMALLIVWFSYFMGMMANWYYTYQLFELVNLSLMLKGMFLYGLWLTLIVTLIFFFGSMSNTSGVTAALTLVVTIVLSFLSSVLSEKLDWIPSNILKYTGELWTNGYLSKGTIPTVIITICLIIILIVSSLSIFKRKELI</sequence>
<gene>
    <name evidence="2" type="ORF">BWZ43_08295</name>
</gene>
<dbReference type="RefSeq" id="WP_078109921.1">
    <property type="nucleotide sequence ID" value="NZ_CP065424.1"/>
</dbReference>
<organism evidence="2 3">
    <name type="scientific">Heyndrickxia oleronia</name>
    <dbReference type="NCBI Taxonomy" id="38875"/>
    <lineage>
        <taxon>Bacteria</taxon>
        <taxon>Bacillati</taxon>
        <taxon>Bacillota</taxon>
        <taxon>Bacilli</taxon>
        <taxon>Bacillales</taxon>
        <taxon>Bacillaceae</taxon>
        <taxon>Heyndrickxia</taxon>
    </lineage>
</organism>
<dbReference type="PANTHER" id="PTHR37305:SF1">
    <property type="entry name" value="MEMBRANE PROTEIN"/>
    <property type="match status" value="1"/>
</dbReference>
<reference evidence="2 3" key="1">
    <citation type="submission" date="2017-01" db="EMBL/GenBank/DDBJ databases">
        <title>Draft genome sequence of Bacillus oleronius.</title>
        <authorList>
            <person name="Allam M."/>
        </authorList>
    </citation>
    <scope>NUCLEOTIDE SEQUENCE [LARGE SCALE GENOMIC DNA]</scope>
    <source>
        <strain evidence="2 3">DSM 9356</strain>
    </source>
</reference>
<evidence type="ECO:0000313" key="2">
    <source>
        <dbReference type="EMBL" id="OOP68841.1"/>
    </source>
</evidence>